<evidence type="ECO:0000313" key="1">
    <source>
        <dbReference type="EMBL" id="KAH7933635.1"/>
    </source>
</evidence>
<keyword evidence="2" id="KW-1185">Reference proteome</keyword>
<proteinExistence type="predicted"/>
<gene>
    <name evidence="1" type="ORF">HPB49_014509</name>
</gene>
<dbReference type="Proteomes" id="UP000821865">
    <property type="component" value="Chromosome 9"/>
</dbReference>
<name>A0ACB8C4A0_DERSI</name>
<dbReference type="EMBL" id="CM023478">
    <property type="protein sequence ID" value="KAH7933635.1"/>
    <property type="molecule type" value="Genomic_DNA"/>
</dbReference>
<accession>A0ACB8C4A0</accession>
<evidence type="ECO:0000313" key="2">
    <source>
        <dbReference type="Proteomes" id="UP000821865"/>
    </source>
</evidence>
<sequence length="204" mass="23268">MSLRRLMQWGTQYGITGPVVNVPVDINKIAMSLPRNVDEDYSVNVHLKRRLLNKPSSVSGTFKKSEWLTQLFCGQGYPTSRVLSWEVCSERSTAMDGVSGDEFHYRCHVLLRGSPDRGTFANRGKLFVQAYYMSTEKLKGDFLYVDQVRLHTDYNATNHRNNIALLTVQRPLVFSRYTKPICIPTNPMNLTDMRISVSGWGRLG</sequence>
<protein>
    <submittedName>
        <fullName evidence="1">Uncharacterized protein</fullName>
    </submittedName>
</protein>
<organism evidence="1 2">
    <name type="scientific">Dermacentor silvarum</name>
    <name type="common">Tick</name>
    <dbReference type="NCBI Taxonomy" id="543639"/>
    <lineage>
        <taxon>Eukaryota</taxon>
        <taxon>Metazoa</taxon>
        <taxon>Ecdysozoa</taxon>
        <taxon>Arthropoda</taxon>
        <taxon>Chelicerata</taxon>
        <taxon>Arachnida</taxon>
        <taxon>Acari</taxon>
        <taxon>Parasitiformes</taxon>
        <taxon>Ixodida</taxon>
        <taxon>Ixodoidea</taxon>
        <taxon>Ixodidae</taxon>
        <taxon>Rhipicephalinae</taxon>
        <taxon>Dermacentor</taxon>
    </lineage>
</organism>
<comment type="caution">
    <text evidence="1">The sequence shown here is derived from an EMBL/GenBank/DDBJ whole genome shotgun (WGS) entry which is preliminary data.</text>
</comment>
<reference evidence="1" key="1">
    <citation type="submission" date="2020-05" db="EMBL/GenBank/DDBJ databases">
        <title>Large-scale comparative analyses of tick genomes elucidate their genetic diversity and vector capacities.</title>
        <authorList>
            <person name="Jia N."/>
            <person name="Wang J."/>
            <person name="Shi W."/>
            <person name="Du L."/>
            <person name="Sun Y."/>
            <person name="Zhan W."/>
            <person name="Jiang J."/>
            <person name="Wang Q."/>
            <person name="Zhang B."/>
            <person name="Ji P."/>
            <person name="Sakyi L.B."/>
            <person name="Cui X."/>
            <person name="Yuan T."/>
            <person name="Jiang B."/>
            <person name="Yang W."/>
            <person name="Lam T.T.-Y."/>
            <person name="Chang Q."/>
            <person name="Ding S."/>
            <person name="Wang X."/>
            <person name="Zhu J."/>
            <person name="Ruan X."/>
            <person name="Zhao L."/>
            <person name="Wei J."/>
            <person name="Que T."/>
            <person name="Du C."/>
            <person name="Cheng J."/>
            <person name="Dai P."/>
            <person name="Han X."/>
            <person name="Huang E."/>
            <person name="Gao Y."/>
            <person name="Liu J."/>
            <person name="Shao H."/>
            <person name="Ye R."/>
            <person name="Li L."/>
            <person name="Wei W."/>
            <person name="Wang X."/>
            <person name="Wang C."/>
            <person name="Yang T."/>
            <person name="Huo Q."/>
            <person name="Li W."/>
            <person name="Guo W."/>
            <person name="Chen H."/>
            <person name="Zhou L."/>
            <person name="Ni X."/>
            <person name="Tian J."/>
            <person name="Zhou Y."/>
            <person name="Sheng Y."/>
            <person name="Liu T."/>
            <person name="Pan Y."/>
            <person name="Xia L."/>
            <person name="Li J."/>
            <person name="Zhao F."/>
            <person name="Cao W."/>
        </authorList>
    </citation>
    <scope>NUCLEOTIDE SEQUENCE</scope>
    <source>
        <strain evidence="1">Dsil-2018</strain>
    </source>
</reference>